<evidence type="ECO:0000256" key="1">
    <source>
        <dbReference type="ARBA" id="ARBA00022729"/>
    </source>
</evidence>
<keyword evidence="1 2" id="KW-0732">Signal</keyword>
<keyword evidence="5" id="KW-1185">Reference proteome</keyword>
<dbReference type="Gene3D" id="2.40.128.340">
    <property type="match status" value="2"/>
</dbReference>
<dbReference type="InterPro" id="IPR036514">
    <property type="entry name" value="SGNH_hydro_sf"/>
</dbReference>
<dbReference type="eggNOG" id="COG2755">
    <property type="taxonomic scope" value="Bacteria"/>
</dbReference>
<dbReference type="CDD" id="cd01833">
    <property type="entry name" value="XynB_like"/>
    <property type="match status" value="1"/>
</dbReference>
<dbReference type="InterPro" id="IPR013517">
    <property type="entry name" value="FG-GAP"/>
</dbReference>
<dbReference type="GO" id="GO:0004622">
    <property type="term" value="F:phosphatidylcholine lysophospholipase activity"/>
    <property type="evidence" value="ECO:0007669"/>
    <property type="project" value="TreeGrafter"/>
</dbReference>
<dbReference type="InterPro" id="IPR013830">
    <property type="entry name" value="SGNH_hydro"/>
</dbReference>
<sequence length="514" mass="52699">MKRLAPLAAATLFGLLGIPLAATPASAATPVPPELKVMPLGDSITAGYQSTASNGYRGPLLQLAAQQSRYTVNFVGSARNGSIADPDNEGHSGYEIQGIRNGIDGWLAAAHPDVVLLHIGVNDLNNDDNTATAADRAKDLVNRIFTDRPDVTVVIQGLIPTTAGYPAKAAMPSLVTAYNDQLRQWAAQQQAAGRHLRFVDAPALTAQQLPDGLHPNDAGYSRLAQTFYGPLDQAFSDGWVVGGAPTPVTTPIRPARTTSADFNGDGKADIAGIDANNNMRLYPGDGAGHVGGGSDMLGSNGAWANFKAVTAGDFNGDGKADIAGIDAYDNLNLYTGDGQGHLSVSNAMLGSNGAWANFKAITAGDFNGDGKADIAGIDANNNMRLYLGDGAGHVGGGSDMLGSNGAWANFKAVTAGDFNGDGKADIAGIDAYDNLNLYTGDGQGHLSVSNAMLGTSGAWANFRSVMGGDFNGDGKRDVAGIDANNDLKLYTGDGAGHVGGGSVMLNGSGLWAGF</sequence>
<feature type="signal peptide" evidence="2">
    <location>
        <begin position="1"/>
        <end position="27"/>
    </location>
</feature>
<protein>
    <recommendedName>
        <fullName evidence="3">SGNH hydrolase-type esterase domain-containing protein</fullName>
    </recommendedName>
</protein>
<dbReference type="SUPFAM" id="SSF52266">
    <property type="entry name" value="SGNH hydrolase"/>
    <property type="match status" value="1"/>
</dbReference>
<dbReference type="PANTHER" id="PTHR30383:SF5">
    <property type="entry name" value="SGNH HYDROLASE-TYPE ESTERASE DOMAIN-CONTAINING PROTEIN"/>
    <property type="match status" value="1"/>
</dbReference>
<name>A0A066YVR3_9ACTN</name>
<dbReference type="Pfam" id="PF13472">
    <property type="entry name" value="Lipase_GDSL_2"/>
    <property type="match status" value="1"/>
</dbReference>
<dbReference type="PANTHER" id="PTHR30383">
    <property type="entry name" value="THIOESTERASE 1/PROTEASE 1/LYSOPHOSPHOLIPASE L1"/>
    <property type="match status" value="1"/>
</dbReference>
<dbReference type="HOGENOM" id="CLU_529748_0_0_11"/>
<dbReference type="AlphaFoldDB" id="A0A066YVR3"/>
<evidence type="ECO:0000259" key="3">
    <source>
        <dbReference type="Pfam" id="PF13472"/>
    </source>
</evidence>
<dbReference type="InterPro" id="IPR051532">
    <property type="entry name" value="Ester_Hydrolysis_Enzymes"/>
</dbReference>
<feature type="chain" id="PRO_5001631961" description="SGNH hydrolase-type esterase domain-containing protein" evidence="2">
    <location>
        <begin position="28"/>
        <end position="514"/>
    </location>
</feature>
<evidence type="ECO:0000256" key="2">
    <source>
        <dbReference type="SAM" id="SignalP"/>
    </source>
</evidence>
<accession>A0A066YVR3</accession>
<dbReference type="Gene3D" id="3.40.50.1110">
    <property type="entry name" value="SGNH hydrolase"/>
    <property type="match status" value="1"/>
</dbReference>
<feature type="domain" description="SGNH hydrolase-type esterase" evidence="3">
    <location>
        <begin position="40"/>
        <end position="221"/>
    </location>
</feature>
<dbReference type="PATRIC" id="fig|1348663.4.peg.2785"/>
<evidence type="ECO:0000313" key="4">
    <source>
        <dbReference type="EMBL" id="KDN85312.1"/>
    </source>
</evidence>
<dbReference type="RefSeq" id="WP_167574049.1">
    <property type="nucleotide sequence ID" value="NZ_KK853997.1"/>
</dbReference>
<dbReference type="Proteomes" id="UP000027178">
    <property type="component" value="Unassembled WGS sequence"/>
</dbReference>
<proteinExistence type="predicted"/>
<dbReference type="EMBL" id="JNBY01000085">
    <property type="protein sequence ID" value="KDN85312.1"/>
    <property type="molecule type" value="Genomic_DNA"/>
</dbReference>
<dbReference type="SUPFAM" id="SSF69318">
    <property type="entry name" value="Integrin alpha N-terminal domain"/>
    <property type="match status" value="1"/>
</dbReference>
<evidence type="ECO:0000313" key="5">
    <source>
        <dbReference type="Proteomes" id="UP000027178"/>
    </source>
</evidence>
<reference evidence="4 5" key="1">
    <citation type="submission" date="2014-05" db="EMBL/GenBank/DDBJ databases">
        <title>Draft Genome Sequence of Kitasatospora cheerisanensis KCTC 2395.</title>
        <authorList>
            <person name="Nam D.H."/>
        </authorList>
    </citation>
    <scope>NUCLEOTIDE SEQUENCE [LARGE SCALE GENOMIC DNA]</scope>
    <source>
        <strain evidence="4 5">KCTC 2395</strain>
    </source>
</reference>
<organism evidence="4 5">
    <name type="scientific">Kitasatospora cheerisanensis KCTC 2395</name>
    <dbReference type="NCBI Taxonomy" id="1348663"/>
    <lineage>
        <taxon>Bacteria</taxon>
        <taxon>Bacillati</taxon>
        <taxon>Actinomycetota</taxon>
        <taxon>Actinomycetes</taxon>
        <taxon>Kitasatosporales</taxon>
        <taxon>Streptomycetaceae</taxon>
        <taxon>Kitasatospora</taxon>
    </lineage>
</organism>
<dbReference type="Pfam" id="PF13517">
    <property type="entry name" value="FG-GAP_3"/>
    <property type="match status" value="2"/>
</dbReference>
<dbReference type="InterPro" id="IPR028994">
    <property type="entry name" value="Integrin_alpha_N"/>
</dbReference>
<gene>
    <name evidence="4" type="ORF">KCH_28930</name>
</gene>
<comment type="caution">
    <text evidence="4">The sequence shown here is derived from an EMBL/GenBank/DDBJ whole genome shotgun (WGS) entry which is preliminary data.</text>
</comment>